<dbReference type="InterPro" id="IPR023603">
    <property type="entry name" value="Low_specificity_L-TA-like"/>
</dbReference>
<dbReference type="InterPro" id="IPR015424">
    <property type="entry name" value="PyrdxlP-dep_Trfase"/>
</dbReference>
<dbReference type="AlphaFoldDB" id="A0A3B0UA43"/>
<sequence length="355" mass="37650">MNQYAQMKHTGTASCVCDLRSDTVTSPDDAMRDAIANARVGDDVYEEDPSILQLEGEMAARLGKEAGLFFPSGTQSNLAAMMAHCARGDEIIVGKDYHVYSDEAAGASVLASISLCPVPTQPGGEIHPDIVAAAIKDDDVHYARTRLLCLENTVGGKAIPVDKMRAASAIAKENGLLVHLDGARIFNAISALECEANQLVAKELASVADTISVCLSKGLGAPAGSVLVGDAPTIKRALRNRKILGGGMRQAGFLAAAGLYALEHNITDLMDDHKRATRLGKCLTDLAVGDVEVHTNMVFFTPAPQHHAPLCAHMTNLGIRIGEQSPSIRLVLHRDVDDGALDHAIEGFKSYYEGA</sequence>
<comment type="cofactor">
    <cofactor evidence="1">
        <name>pyridoxal 5'-phosphate</name>
        <dbReference type="ChEBI" id="CHEBI:597326"/>
    </cofactor>
</comment>
<feature type="domain" description="Aromatic amino acid beta-eliminating lyase/threonine aldolase" evidence="5">
    <location>
        <begin position="18"/>
        <end position="300"/>
    </location>
</feature>
<dbReference type="NCBIfam" id="NF041359">
    <property type="entry name" value="GntG_guanitoxin"/>
    <property type="match status" value="1"/>
</dbReference>
<gene>
    <name evidence="6" type="ORF">MNBD_ALPHA11-703</name>
</gene>
<dbReference type="NCBIfam" id="NF007825">
    <property type="entry name" value="PRK10534.1"/>
    <property type="match status" value="1"/>
</dbReference>
<dbReference type="GO" id="GO:0006567">
    <property type="term" value="P:L-threonine catabolic process"/>
    <property type="evidence" value="ECO:0007669"/>
    <property type="project" value="TreeGrafter"/>
</dbReference>
<name>A0A3B0UA43_9ZZZZ</name>
<proteinExistence type="inferred from homology"/>
<accession>A0A3B0UA43</accession>
<evidence type="ECO:0000256" key="2">
    <source>
        <dbReference type="ARBA" id="ARBA00006966"/>
    </source>
</evidence>
<organism evidence="6">
    <name type="scientific">hydrothermal vent metagenome</name>
    <dbReference type="NCBI Taxonomy" id="652676"/>
    <lineage>
        <taxon>unclassified sequences</taxon>
        <taxon>metagenomes</taxon>
        <taxon>ecological metagenomes</taxon>
    </lineage>
</organism>
<evidence type="ECO:0000259" key="5">
    <source>
        <dbReference type="Pfam" id="PF01212"/>
    </source>
</evidence>
<evidence type="ECO:0000313" key="6">
    <source>
        <dbReference type="EMBL" id="VAW25233.1"/>
    </source>
</evidence>
<dbReference type="Gene3D" id="3.90.1150.10">
    <property type="entry name" value="Aspartate Aminotransferase, domain 1"/>
    <property type="match status" value="1"/>
</dbReference>
<dbReference type="PANTHER" id="PTHR48097">
    <property type="entry name" value="L-THREONINE ALDOLASE-RELATED"/>
    <property type="match status" value="1"/>
</dbReference>
<dbReference type="GO" id="GO:0006545">
    <property type="term" value="P:glycine biosynthetic process"/>
    <property type="evidence" value="ECO:0007669"/>
    <property type="project" value="TreeGrafter"/>
</dbReference>
<dbReference type="InterPro" id="IPR001597">
    <property type="entry name" value="ArAA_b-elim_lyase/Thr_aldolase"/>
</dbReference>
<evidence type="ECO:0000256" key="3">
    <source>
        <dbReference type="ARBA" id="ARBA00022898"/>
    </source>
</evidence>
<dbReference type="InterPro" id="IPR015421">
    <property type="entry name" value="PyrdxlP-dep_Trfase_major"/>
</dbReference>
<dbReference type="InterPro" id="IPR015422">
    <property type="entry name" value="PyrdxlP-dep_Trfase_small"/>
</dbReference>
<dbReference type="GO" id="GO:0008732">
    <property type="term" value="F:L-allo-threonine aldolase activity"/>
    <property type="evidence" value="ECO:0007669"/>
    <property type="project" value="TreeGrafter"/>
</dbReference>
<dbReference type="FunFam" id="3.40.640.10:FF:000030">
    <property type="entry name" value="Low-specificity L-threonine aldolase"/>
    <property type="match status" value="1"/>
</dbReference>
<keyword evidence="4 6" id="KW-0456">Lyase</keyword>
<keyword evidence="3" id="KW-0663">Pyridoxal phosphate</keyword>
<evidence type="ECO:0000256" key="1">
    <source>
        <dbReference type="ARBA" id="ARBA00001933"/>
    </source>
</evidence>
<dbReference type="Pfam" id="PF01212">
    <property type="entry name" value="Beta_elim_lyase"/>
    <property type="match status" value="1"/>
</dbReference>
<dbReference type="EMBL" id="UOEQ01000589">
    <property type="protein sequence ID" value="VAW25233.1"/>
    <property type="molecule type" value="Genomic_DNA"/>
</dbReference>
<dbReference type="SUPFAM" id="SSF53383">
    <property type="entry name" value="PLP-dependent transferases"/>
    <property type="match status" value="1"/>
</dbReference>
<protein>
    <submittedName>
        <fullName evidence="6">Low-specificity L-threonine aldolase</fullName>
        <ecNumber evidence="6">4.1.2.48</ecNumber>
    </submittedName>
</protein>
<reference evidence="6" key="1">
    <citation type="submission" date="2018-06" db="EMBL/GenBank/DDBJ databases">
        <authorList>
            <person name="Zhirakovskaya E."/>
        </authorList>
    </citation>
    <scope>NUCLEOTIDE SEQUENCE</scope>
</reference>
<dbReference type="Gene3D" id="3.40.640.10">
    <property type="entry name" value="Type I PLP-dependent aspartate aminotransferase-like (Major domain)"/>
    <property type="match status" value="1"/>
</dbReference>
<comment type="similarity">
    <text evidence="2">Belongs to the threonine aldolase family.</text>
</comment>
<dbReference type="PIRSF" id="PIRSF017617">
    <property type="entry name" value="Thr_aldolase"/>
    <property type="match status" value="1"/>
</dbReference>
<dbReference type="EC" id="4.1.2.48" evidence="6"/>
<evidence type="ECO:0000256" key="4">
    <source>
        <dbReference type="ARBA" id="ARBA00023239"/>
    </source>
</evidence>
<dbReference type="PANTHER" id="PTHR48097:SF9">
    <property type="entry name" value="L-THREONINE ALDOLASE"/>
    <property type="match status" value="1"/>
</dbReference>
<dbReference type="GO" id="GO:0005829">
    <property type="term" value="C:cytosol"/>
    <property type="evidence" value="ECO:0007669"/>
    <property type="project" value="TreeGrafter"/>
</dbReference>